<feature type="transmembrane region" description="Helical" evidence="6">
    <location>
        <begin position="12"/>
        <end position="33"/>
    </location>
</feature>
<sequence>MLNLQAPFSQDLPAFFMTISLLVSVILLGELLIRSFGVSTVVVRKIIHLGMGIVVFFVPDYFESNFYPVLAALFFLLLNGANVFGGWLRSLHTETVEKEGGLKVNSYGSMLFPLAFILLCLLLWSDHKWILQTAMLVMGVGDSFAALVGSSVGRRHIEHLTESPKTIEGSATMFIISFLLFLVCFSLFSAEISGALASRPFWILVLFALLLALVVTAVEALLSYGLDNFFIPFSIAYVLYVLEMNHTVQLESFLIGGAFALFLAIFSVKVKFLNNSGATATFLLGTTIFGFGGITWTVPMLTFYLLSSVLSKLGKKRKAKFDLVFEKGSQRDSGQVYANGGIAWILMIIFSLTGDPAVFFAYLGTLAAVQADTWATEIGTMWPNPKAWLVTSFREVPVGTSGGVSVPGTSGAFIGSLFICASALLVSNGWLYEFGVVQSMLLIGVSGLVASLVDSFFGATVQAQYYDPIREKVTERTHSLAEDGSLVENRLLKGVAFVNNDLVNTLCALSGSALAYVVIEQLRIF</sequence>
<feature type="transmembrane region" description="Helical" evidence="6">
    <location>
        <begin position="411"/>
        <end position="431"/>
    </location>
</feature>
<feature type="transmembrane region" description="Helical" evidence="6">
    <location>
        <begin position="282"/>
        <end position="306"/>
    </location>
</feature>
<keyword evidence="5 6" id="KW-0472">Membrane</keyword>
<dbReference type="Pfam" id="PF01940">
    <property type="entry name" value="DUF92"/>
    <property type="match status" value="1"/>
</dbReference>
<feature type="transmembrane region" description="Helical" evidence="6">
    <location>
        <begin position="252"/>
        <end position="270"/>
    </location>
</feature>
<feature type="transmembrane region" description="Helical" evidence="6">
    <location>
        <begin position="42"/>
        <end position="59"/>
    </location>
</feature>
<proteinExistence type="inferred from homology"/>
<evidence type="ECO:0000313" key="7">
    <source>
        <dbReference type="EMBL" id="KUL29646.1"/>
    </source>
</evidence>
<feature type="transmembrane region" description="Helical" evidence="6">
    <location>
        <begin position="65"/>
        <end position="84"/>
    </location>
</feature>
<dbReference type="Proteomes" id="UP000053937">
    <property type="component" value="Unassembled WGS sequence"/>
</dbReference>
<evidence type="ECO:0000256" key="5">
    <source>
        <dbReference type="ARBA" id="ARBA00023136"/>
    </source>
</evidence>
<feature type="transmembrane region" description="Helical" evidence="6">
    <location>
        <begin position="342"/>
        <end position="363"/>
    </location>
</feature>
<comment type="similarity">
    <text evidence="2">Belongs to the TMEM19 family.</text>
</comment>
<dbReference type="OrthoDB" id="9770047at2"/>
<evidence type="ECO:0008006" key="9">
    <source>
        <dbReference type="Google" id="ProtNLM"/>
    </source>
</evidence>
<feature type="transmembrane region" description="Helical" evidence="6">
    <location>
        <begin position="437"/>
        <end position="461"/>
    </location>
</feature>
<dbReference type="EMBL" id="LMBR01000121">
    <property type="protein sequence ID" value="KUL29646.1"/>
    <property type="molecule type" value="Genomic_DNA"/>
</dbReference>
<evidence type="ECO:0000256" key="3">
    <source>
        <dbReference type="ARBA" id="ARBA00022692"/>
    </source>
</evidence>
<keyword evidence="8" id="KW-1185">Reference proteome</keyword>
<comment type="subcellular location">
    <subcellularLocation>
        <location evidence="1">Membrane</location>
        <topology evidence="1">Multi-pass membrane protein</topology>
    </subcellularLocation>
</comment>
<dbReference type="AlphaFoldDB" id="A0A101JNL1"/>
<organism evidence="7 8">
    <name type="scientific">Chlorobium limicola</name>
    <dbReference type="NCBI Taxonomy" id="1092"/>
    <lineage>
        <taxon>Bacteria</taxon>
        <taxon>Pseudomonadati</taxon>
        <taxon>Chlorobiota</taxon>
        <taxon>Chlorobiia</taxon>
        <taxon>Chlorobiales</taxon>
        <taxon>Chlorobiaceae</taxon>
        <taxon>Chlorobium/Pelodictyon group</taxon>
        <taxon>Chlorobium</taxon>
    </lineage>
</organism>
<feature type="transmembrane region" description="Helical" evidence="6">
    <location>
        <begin position="171"/>
        <end position="189"/>
    </location>
</feature>
<accession>A0A101JNL1</accession>
<reference evidence="7 8" key="1">
    <citation type="submission" date="2015-10" db="EMBL/GenBank/DDBJ databases">
        <title>Draft Genome Sequence of Chlorobium limicola strain Frasassi Growing under Artificial Lighting in the Frasassi Cave System.</title>
        <authorList>
            <person name="Mansor M."/>
            <person name="Macalady J."/>
        </authorList>
    </citation>
    <scope>NUCLEOTIDE SEQUENCE [LARGE SCALE GENOMIC DNA]</scope>
    <source>
        <strain evidence="7 8">Frasassi</strain>
    </source>
</reference>
<evidence type="ECO:0000256" key="4">
    <source>
        <dbReference type="ARBA" id="ARBA00022989"/>
    </source>
</evidence>
<dbReference type="PANTHER" id="PTHR13353">
    <property type="entry name" value="TRANSMEMBRANE PROTEIN 19"/>
    <property type="match status" value="1"/>
</dbReference>
<comment type="caution">
    <text evidence="7">The sequence shown here is derived from an EMBL/GenBank/DDBJ whole genome shotgun (WGS) entry which is preliminary data.</text>
</comment>
<keyword evidence="4 6" id="KW-1133">Transmembrane helix</keyword>
<protein>
    <recommendedName>
        <fullName evidence="9">DUF92 domain-containing protein</fullName>
    </recommendedName>
</protein>
<dbReference type="InterPro" id="IPR002794">
    <property type="entry name" value="DUF92_TMEM19"/>
</dbReference>
<evidence type="ECO:0000256" key="6">
    <source>
        <dbReference type="SAM" id="Phobius"/>
    </source>
</evidence>
<dbReference type="PANTHER" id="PTHR13353:SF5">
    <property type="entry name" value="TRANSMEMBRANE PROTEIN 19"/>
    <property type="match status" value="1"/>
</dbReference>
<feature type="transmembrane region" description="Helical" evidence="6">
    <location>
        <begin position="130"/>
        <end position="150"/>
    </location>
</feature>
<evidence type="ECO:0000256" key="1">
    <source>
        <dbReference type="ARBA" id="ARBA00004141"/>
    </source>
</evidence>
<dbReference type="GO" id="GO:0016020">
    <property type="term" value="C:membrane"/>
    <property type="evidence" value="ECO:0007669"/>
    <property type="project" value="UniProtKB-SubCell"/>
</dbReference>
<name>A0A101JNL1_CHLLI</name>
<evidence type="ECO:0000313" key="8">
    <source>
        <dbReference type="Proteomes" id="UP000053937"/>
    </source>
</evidence>
<dbReference type="RefSeq" id="WP_059138912.1">
    <property type="nucleotide sequence ID" value="NZ_LMBR01000121.1"/>
</dbReference>
<gene>
    <name evidence="7" type="ORF">ASB62_05155</name>
</gene>
<keyword evidence="3 6" id="KW-0812">Transmembrane</keyword>
<evidence type="ECO:0000256" key="2">
    <source>
        <dbReference type="ARBA" id="ARBA00009012"/>
    </source>
</evidence>
<feature type="transmembrane region" description="Helical" evidence="6">
    <location>
        <begin position="201"/>
        <end position="222"/>
    </location>
</feature>
<feature type="transmembrane region" description="Helical" evidence="6">
    <location>
        <begin position="104"/>
        <end position="124"/>
    </location>
</feature>